<proteinExistence type="predicted"/>
<name>A0AA41XEF8_9MICO</name>
<feature type="domain" description="HTH tetR-type" evidence="5">
    <location>
        <begin position="16"/>
        <end position="76"/>
    </location>
</feature>
<evidence type="ECO:0000259" key="5">
    <source>
        <dbReference type="PROSITE" id="PS50977"/>
    </source>
</evidence>
<feature type="DNA-binding region" description="H-T-H motif" evidence="4">
    <location>
        <begin position="39"/>
        <end position="58"/>
    </location>
</feature>
<dbReference type="PANTHER" id="PTHR30055">
    <property type="entry name" value="HTH-TYPE TRANSCRIPTIONAL REGULATOR RUTR"/>
    <property type="match status" value="1"/>
</dbReference>
<dbReference type="PANTHER" id="PTHR30055:SF234">
    <property type="entry name" value="HTH-TYPE TRANSCRIPTIONAL REGULATOR BETI"/>
    <property type="match status" value="1"/>
</dbReference>
<evidence type="ECO:0000256" key="4">
    <source>
        <dbReference type="PROSITE-ProRule" id="PRU00335"/>
    </source>
</evidence>
<keyword evidence="2 4" id="KW-0238">DNA-binding</keyword>
<organism evidence="6 7">
    <name type="scientific">Herbiconiux oxytropis</name>
    <dbReference type="NCBI Taxonomy" id="2970915"/>
    <lineage>
        <taxon>Bacteria</taxon>
        <taxon>Bacillati</taxon>
        <taxon>Actinomycetota</taxon>
        <taxon>Actinomycetes</taxon>
        <taxon>Micrococcales</taxon>
        <taxon>Microbacteriaceae</taxon>
        <taxon>Herbiconiux</taxon>
    </lineage>
</organism>
<reference evidence="6" key="1">
    <citation type="submission" date="2022-08" db="EMBL/GenBank/DDBJ databases">
        <authorList>
            <person name="Deng Y."/>
            <person name="Han X.-F."/>
            <person name="Zhang Y.-Q."/>
        </authorList>
    </citation>
    <scope>NUCLEOTIDE SEQUENCE</scope>
    <source>
        <strain evidence="6">CPCC 203407</strain>
    </source>
</reference>
<sequence length="209" mass="22398">MGSDQPVPGRRERAKEDKRLRIMSVARTLFAEYGVDGVTTQQVADRADVAIGTLYAYAGTKAELLIMVQNDKFAAAIRDGLAAATVSARRQADTVEQVLALVWPVVACIREQPENGRTYLHELVFGDPTEPHRAGGLVLAVRLEEGLSAVLARDTRLGAADAVTLARVVTAIVHVTTAATVHLADTPSQILSRVRRQVSAILVARPVAA</sequence>
<protein>
    <submittedName>
        <fullName evidence="6">TetR/AcrR family transcriptional regulator</fullName>
    </submittedName>
</protein>
<dbReference type="GO" id="GO:0003700">
    <property type="term" value="F:DNA-binding transcription factor activity"/>
    <property type="evidence" value="ECO:0007669"/>
    <property type="project" value="TreeGrafter"/>
</dbReference>
<evidence type="ECO:0000256" key="3">
    <source>
        <dbReference type="ARBA" id="ARBA00023163"/>
    </source>
</evidence>
<keyword evidence="7" id="KW-1185">Reference proteome</keyword>
<keyword evidence="3" id="KW-0804">Transcription</keyword>
<dbReference type="EMBL" id="JANLCK010000006">
    <property type="protein sequence ID" value="MCS5726687.1"/>
    <property type="molecule type" value="Genomic_DNA"/>
</dbReference>
<dbReference type="Gene3D" id="1.10.357.10">
    <property type="entry name" value="Tetracycline Repressor, domain 2"/>
    <property type="match status" value="1"/>
</dbReference>
<evidence type="ECO:0000256" key="2">
    <source>
        <dbReference type="ARBA" id="ARBA00023125"/>
    </source>
</evidence>
<comment type="caution">
    <text evidence="6">The sequence shown here is derived from an EMBL/GenBank/DDBJ whole genome shotgun (WGS) entry which is preliminary data.</text>
</comment>
<dbReference type="PROSITE" id="PS50977">
    <property type="entry name" value="HTH_TETR_2"/>
    <property type="match status" value="1"/>
</dbReference>
<dbReference type="GO" id="GO:0000976">
    <property type="term" value="F:transcription cis-regulatory region binding"/>
    <property type="evidence" value="ECO:0007669"/>
    <property type="project" value="TreeGrafter"/>
</dbReference>
<gene>
    <name evidence="6" type="ORF">N1028_12365</name>
</gene>
<dbReference type="InterPro" id="IPR050109">
    <property type="entry name" value="HTH-type_TetR-like_transc_reg"/>
</dbReference>
<dbReference type="InterPro" id="IPR001647">
    <property type="entry name" value="HTH_TetR"/>
</dbReference>
<evidence type="ECO:0000256" key="1">
    <source>
        <dbReference type="ARBA" id="ARBA00023015"/>
    </source>
</evidence>
<dbReference type="PRINTS" id="PR00455">
    <property type="entry name" value="HTHTETR"/>
</dbReference>
<dbReference type="AlphaFoldDB" id="A0AA41XEF8"/>
<evidence type="ECO:0000313" key="6">
    <source>
        <dbReference type="EMBL" id="MCS5726687.1"/>
    </source>
</evidence>
<dbReference type="Pfam" id="PF00440">
    <property type="entry name" value="TetR_N"/>
    <property type="match status" value="1"/>
</dbReference>
<dbReference type="InterPro" id="IPR009057">
    <property type="entry name" value="Homeodomain-like_sf"/>
</dbReference>
<dbReference type="RefSeq" id="WP_259529351.1">
    <property type="nucleotide sequence ID" value="NZ_JANLCK010000006.1"/>
</dbReference>
<accession>A0AA41XEF8</accession>
<evidence type="ECO:0000313" key="7">
    <source>
        <dbReference type="Proteomes" id="UP001165587"/>
    </source>
</evidence>
<dbReference type="SUPFAM" id="SSF46689">
    <property type="entry name" value="Homeodomain-like"/>
    <property type="match status" value="1"/>
</dbReference>
<keyword evidence="1" id="KW-0805">Transcription regulation</keyword>
<dbReference type="Proteomes" id="UP001165587">
    <property type="component" value="Unassembled WGS sequence"/>
</dbReference>